<keyword evidence="2 6" id="KW-0238">DNA-binding</keyword>
<keyword evidence="5" id="KW-0472">Membrane</keyword>
<evidence type="ECO:0000313" key="6">
    <source>
        <dbReference type="EMBL" id="EFA44560.1"/>
    </source>
</evidence>
<comment type="similarity">
    <text evidence="1 3">Belongs to the bacterial histone-like protein family.</text>
</comment>
<evidence type="ECO:0000256" key="5">
    <source>
        <dbReference type="SAM" id="Phobius"/>
    </source>
</evidence>
<feature type="region of interest" description="Disordered" evidence="4">
    <location>
        <begin position="365"/>
        <end position="424"/>
    </location>
</feature>
<feature type="compositionally biased region" description="Basic and acidic residues" evidence="4">
    <location>
        <begin position="132"/>
        <end position="141"/>
    </location>
</feature>
<dbReference type="GO" id="GO:0005829">
    <property type="term" value="C:cytosol"/>
    <property type="evidence" value="ECO:0007669"/>
    <property type="project" value="TreeGrafter"/>
</dbReference>
<dbReference type="SMART" id="SM00411">
    <property type="entry name" value="BHL"/>
    <property type="match status" value="1"/>
</dbReference>
<dbReference type="AlphaFoldDB" id="D1PVJ0"/>
<feature type="compositionally biased region" description="Acidic residues" evidence="4">
    <location>
        <begin position="151"/>
        <end position="172"/>
    </location>
</feature>
<dbReference type="OrthoDB" id="9811567at2"/>
<evidence type="ECO:0000256" key="2">
    <source>
        <dbReference type="ARBA" id="ARBA00023125"/>
    </source>
</evidence>
<feature type="compositionally biased region" description="Polar residues" evidence="4">
    <location>
        <begin position="179"/>
        <end position="189"/>
    </location>
</feature>
<dbReference type="PANTHER" id="PTHR33175">
    <property type="entry name" value="DNA-BINDING PROTEIN HU"/>
    <property type="match status" value="1"/>
</dbReference>
<reference evidence="6 7" key="1">
    <citation type="submission" date="2009-10" db="EMBL/GenBank/DDBJ databases">
        <authorList>
            <person name="Qin X."/>
            <person name="Bachman B."/>
            <person name="Battles P."/>
            <person name="Bell A."/>
            <person name="Bess C."/>
            <person name="Bickham C."/>
            <person name="Chaboub L."/>
            <person name="Chen D."/>
            <person name="Coyle M."/>
            <person name="Deiros D.R."/>
            <person name="Dinh H."/>
            <person name="Forbes L."/>
            <person name="Fowler G."/>
            <person name="Francisco L."/>
            <person name="Fu Q."/>
            <person name="Gubbala S."/>
            <person name="Hale W."/>
            <person name="Han Y."/>
            <person name="Hemphill L."/>
            <person name="Highlander S.K."/>
            <person name="Hirani K."/>
            <person name="Hogues M."/>
            <person name="Jackson L."/>
            <person name="Jakkamsetti A."/>
            <person name="Javaid M."/>
            <person name="Jiang H."/>
            <person name="Korchina V."/>
            <person name="Kovar C."/>
            <person name="Lara F."/>
            <person name="Lee S."/>
            <person name="Mata R."/>
            <person name="Mathew T."/>
            <person name="Moen C."/>
            <person name="Morales K."/>
            <person name="Munidasa M."/>
            <person name="Nazareth L."/>
            <person name="Ngo R."/>
            <person name="Nguyen L."/>
            <person name="Okwuonu G."/>
            <person name="Ongeri F."/>
            <person name="Patil S."/>
            <person name="Petrosino J."/>
            <person name="Pham C."/>
            <person name="Pham P."/>
            <person name="Pu L.-L."/>
            <person name="Puazo M."/>
            <person name="Raj R."/>
            <person name="Reid J."/>
            <person name="Rouhana J."/>
            <person name="Saada N."/>
            <person name="Shang Y."/>
            <person name="Simmons D."/>
            <person name="Thornton R."/>
            <person name="Warren J."/>
            <person name="Weissenberger G."/>
            <person name="Zhang J."/>
            <person name="Zhang L."/>
            <person name="Zhou C."/>
            <person name="Zhu D."/>
            <person name="Muzny D."/>
            <person name="Worley K."/>
            <person name="Gibbs R."/>
        </authorList>
    </citation>
    <scope>NUCLEOTIDE SEQUENCE [LARGE SCALE GENOMIC DNA]</scope>
    <source>
        <strain evidence="6 7">DSM 17361</strain>
    </source>
</reference>
<proteinExistence type="inferred from homology"/>
<evidence type="ECO:0000313" key="7">
    <source>
        <dbReference type="Proteomes" id="UP000003160"/>
    </source>
</evidence>
<comment type="caution">
    <text evidence="6">The sequence shown here is derived from an EMBL/GenBank/DDBJ whole genome shotgun (WGS) entry which is preliminary data.</text>
</comment>
<feature type="compositionally biased region" description="Basic and acidic residues" evidence="4">
    <location>
        <begin position="391"/>
        <end position="410"/>
    </location>
</feature>
<gene>
    <name evidence="6" type="primary">hup</name>
    <name evidence="6" type="ORF">HMPREF0645_0975</name>
</gene>
<keyword evidence="5" id="KW-0812">Transmembrane</keyword>
<evidence type="ECO:0000256" key="4">
    <source>
        <dbReference type="SAM" id="MobiDB-lite"/>
    </source>
</evidence>
<evidence type="ECO:0000256" key="1">
    <source>
        <dbReference type="ARBA" id="ARBA00010529"/>
    </source>
</evidence>
<feature type="compositionally biased region" description="Acidic residues" evidence="4">
    <location>
        <begin position="122"/>
        <end position="131"/>
    </location>
</feature>
<dbReference type="GO" id="GO:0003677">
    <property type="term" value="F:DNA binding"/>
    <property type="evidence" value="ECO:0007669"/>
    <property type="project" value="UniProtKB-KW"/>
</dbReference>
<keyword evidence="5" id="KW-1133">Transmembrane helix</keyword>
<organism evidence="6 7">
    <name type="scientific">Hallella bergensis DSM 17361</name>
    <dbReference type="NCBI Taxonomy" id="585502"/>
    <lineage>
        <taxon>Bacteria</taxon>
        <taxon>Pseudomonadati</taxon>
        <taxon>Bacteroidota</taxon>
        <taxon>Bacteroidia</taxon>
        <taxon>Bacteroidales</taxon>
        <taxon>Prevotellaceae</taxon>
        <taxon>Hallella</taxon>
    </lineage>
</organism>
<dbReference type="HOGENOM" id="CLU_029436_1_0_10"/>
<dbReference type="Gene3D" id="4.10.520.10">
    <property type="entry name" value="IHF-like DNA-binding proteins"/>
    <property type="match status" value="1"/>
</dbReference>
<accession>D1PVJ0</accession>
<keyword evidence="7" id="KW-1185">Reference proteome</keyword>
<name>D1PVJ0_9BACT</name>
<dbReference type="InterPro" id="IPR010992">
    <property type="entry name" value="IHF-like_DNA-bd_dom_sf"/>
</dbReference>
<evidence type="ECO:0000256" key="3">
    <source>
        <dbReference type="RuleBase" id="RU003939"/>
    </source>
</evidence>
<dbReference type="SUPFAM" id="SSF47729">
    <property type="entry name" value="IHF-like DNA-binding proteins"/>
    <property type="match status" value="1"/>
</dbReference>
<feature type="region of interest" description="Disordered" evidence="4">
    <location>
        <begin position="119"/>
        <end position="224"/>
    </location>
</feature>
<dbReference type="Pfam" id="PF00216">
    <property type="entry name" value="Bac_DNA_binding"/>
    <property type="match status" value="1"/>
</dbReference>
<dbReference type="eggNOG" id="COG1388">
    <property type="taxonomic scope" value="Bacteria"/>
</dbReference>
<protein>
    <submittedName>
        <fullName evidence="6">DNA-binding protein HU</fullName>
    </submittedName>
</protein>
<feature type="transmembrane region" description="Helical" evidence="5">
    <location>
        <begin position="285"/>
        <end position="304"/>
    </location>
</feature>
<dbReference type="GO" id="GO:0030527">
    <property type="term" value="F:structural constituent of chromatin"/>
    <property type="evidence" value="ECO:0007669"/>
    <property type="project" value="InterPro"/>
</dbReference>
<dbReference type="Proteomes" id="UP000003160">
    <property type="component" value="Unassembled WGS sequence"/>
</dbReference>
<dbReference type="eggNOG" id="COG0776">
    <property type="taxonomic scope" value="Bacteria"/>
</dbReference>
<feature type="compositionally biased region" description="Acidic residues" evidence="4">
    <location>
        <begin position="192"/>
        <end position="205"/>
    </location>
</feature>
<dbReference type="PANTHER" id="PTHR33175:SF2">
    <property type="entry name" value="INTEGRATION HOST FACTOR SUBUNIT ALPHA"/>
    <property type="match status" value="1"/>
</dbReference>
<dbReference type="EMBL" id="ACKS01000039">
    <property type="protein sequence ID" value="EFA44560.1"/>
    <property type="molecule type" value="Genomic_DNA"/>
</dbReference>
<sequence>MNKIGNKELARLLVDKFGLDRAASEDFVRLIFDVVNDGLKDDSQAKIKGLGTFKITRVAPRKSVDVNTGEPIIIEGRDKMSFTADVSMRNQVNRPFSQFETVVVNDDVDFEEIDQKYAESMNEIDEQEDMEKEGRKDDTPKVESQSQPMETTEEESPETDDALVEIVEESETATETTEQSLVVSPTQLAMLNEEETVEDLQDDREETSAQASATSDERQTDDADEDLVVSAAQLAALNGEEEPVVRTEKTVVVDNNDNPEFVRVRKQAMEYREEMVRQHRHIKRLMAVGSFVLLACLCGIAYLATQLQKRDNRIEHLETLNAYEQAMATSQIAKQSAATGLENGQESADSMETVPDVLTDAEQKIGTEKQAQQQTEPEQPVTKEAAAAQPRRSDASTKPHEAKPAEETKKAVTPKATDSQQAKYNNDVRIRTGAYDIVGIDHTVTVLKGQTLFSISKAHLGSGMECYVEAVNDGRTDFKAGEKINIPKLKLKKK</sequence>
<dbReference type="InterPro" id="IPR000119">
    <property type="entry name" value="Hist_DNA-bd"/>
</dbReference>
<dbReference type="RefSeq" id="WP_007173089.1">
    <property type="nucleotide sequence ID" value="NZ_GG704780.1"/>
</dbReference>